<evidence type="ECO:0000313" key="2">
    <source>
        <dbReference type="WBParaSite" id="L893_g31088.t1"/>
    </source>
</evidence>
<dbReference type="WBParaSite" id="L893_g31088.t1">
    <property type="protein sequence ID" value="L893_g31088.t1"/>
    <property type="gene ID" value="L893_g31088"/>
</dbReference>
<dbReference type="Proteomes" id="UP000095287">
    <property type="component" value="Unplaced"/>
</dbReference>
<evidence type="ECO:0000313" key="1">
    <source>
        <dbReference type="Proteomes" id="UP000095287"/>
    </source>
</evidence>
<accession>A0A1I7ZY73</accession>
<name>A0A1I7ZY73_9BILA</name>
<protein>
    <submittedName>
        <fullName evidence="2">CC domain-containing protein</fullName>
    </submittedName>
</protein>
<organism evidence="1 2">
    <name type="scientific">Steinernema glaseri</name>
    <dbReference type="NCBI Taxonomy" id="37863"/>
    <lineage>
        <taxon>Eukaryota</taxon>
        <taxon>Metazoa</taxon>
        <taxon>Ecdysozoa</taxon>
        <taxon>Nematoda</taxon>
        <taxon>Chromadorea</taxon>
        <taxon>Rhabditida</taxon>
        <taxon>Tylenchina</taxon>
        <taxon>Panagrolaimomorpha</taxon>
        <taxon>Strongyloidoidea</taxon>
        <taxon>Steinernematidae</taxon>
        <taxon>Steinernema</taxon>
    </lineage>
</organism>
<proteinExistence type="predicted"/>
<reference evidence="2" key="1">
    <citation type="submission" date="2016-11" db="UniProtKB">
        <authorList>
            <consortium name="WormBaseParasite"/>
        </authorList>
    </citation>
    <scope>IDENTIFICATION</scope>
</reference>
<sequence>MPAPQPVNVVHNVVVNSQKDDCCKSEGASCGGNCPAAGGFGLCGASACAFSFGHIWGRVGSIRAGMNQKDPCFGDLDADRDLLNRVQM</sequence>
<dbReference type="AlphaFoldDB" id="A0A1I7ZY73"/>
<keyword evidence="1" id="KW-1185">Reference proteome</keyword>